<dbReference type="Gene3D" id="1.10.510.10">
    <property type="entry name" value="Transferase(Phosphotransferase) domain 1"/>
    <property type="match status" value="1"/>
</dbReference>
<dbReference type="SUPFAM" id="SSF56112">
    <property type="entry name" value="Protein kinase-like (PK-like)"/>
    <property type="match status" value="1"/>
</dbReference>
<dbReference type="EnsemblPlants" id="Zm00001eb037720_T001">
    <property type="protein sequence ID" value="Zm00001eb037720_P001"/>
    <property type="gene ID" value="Zm00001eb037720"/>
</dbReference>
<dbReference type="Gramene" id="Zm00001eb037720_T001">
    <property type="protein sequence ID" value="Zm00001eb037720_P001"/>
    <property type="gene ID" value="Zm00001eb037720"/>
</dbReference>
<dbReference type="Proteomes" id="UP000007305">
    <property type="component" value="Chromosome 1"/>
</dbReference>
<evidence type="ECO:0000313" key="1">
    <source>
        <dbReference type="EnsemblPlants" id="Zm00001eb037720_P001"/>
    </source>
</evidence>
<dbReference type="InterPro" id="IPR011009">
    <property type="entry name" value="Kinase-like_dom_sf"/>
</dbReference>
<reference evidence="1" key="3">
    <citation type="submission" date="2021-05" db="UniProtKB">
        <authorList>
            <consortium name="EnsemblPlants"/>
        </authorList>
    </citation>
    <scope>IDENTIFICATION</scope>
    <source>
        <strain evidence="1">cv. B73</strain>
    </source>
</reference>
<dbReference type="InParanoid" id="A0A804LUM3"/>
<reference evidence="2" key="1">
    <citation type="submission" date="2015-12" db="EMBL/GenBank/DDBJ databases">
        <title>Update maize B73 reference genome by single molecule sequencing technologies.</title>
        <authorList>
            <consortium name="Maize Genome Sequencing Project"/>
            <person name="Ware D."/>
        </authorList>
    </citation>
    <scope>NUCLEOTIDE SEQUENCE [LARGE SCALE GENOMIC DNA]</scope>
    <source>
        <strain evidence="2">cv. B73</strain>
    </source>
</reference>
<accession>A0A804LUM3</accession>
<protein>
    <submittedName>
        <fullName evidence="1">Uncharacterized protein</fullName>
    </submittedName>
</protein>
<dbReference type="AlphaFoldDB" id="A0A804LUM3"/>
<name>A0A804LUM3_MAIZE</name>
<organism evidence="1 2">
    <name type="scientific">Zea mays</name>
    <name type="common">Maize</name>
    <dbReference type="NCBI Taxonomy" id="4577"/>
    <lineage>
        <taxon>Eukaryota</taxon>
        <taxon>Viridiplantae</taxon>
        <taxon>Streptophyta</taxon>
        <taxon>Embryophyta</taxon>
        <taxon>Tracheophyta</taxon>
        <taxon>Spermatophyta</taxon>
        <taxon>Magnoliopsida</taxon>
        <taxon>Liliopsida</taxon>
        <taxon>Poales</taxon>
        <taxon>Poaceae</taxon>
        <taxon>PACMAD clade</taxon>
        <taxon>Panicoideae</taxon>
        <taxon>Andropogonodae</taxon>
        <taxon>Andropogoneae</taxon>
        <taxon>Tripsacinae</taxon>
        <taxon>Zea</taxon>
    </lineage>
</organism>
<evidence type="ECO:0000313" key="2">
    <source>
        <dbReference type="Proteomes" id="UP000007305"/>
    </source>
</evidence>
<reference evidence="1" key="2">
    <citation type="submission" date="2019-07" db="EMBL/GenBank/DDBJ databases">
        <authorList>
            <person name="Seetharam A."/>
            <person name="Woodhouse M."/>
            <person name="Cannon E."/>
        </authorList>
    </citation>
    <scope>NUCLEOTIDE SEQUENCE [LARGE SCALE GENOMIC DNA]</scope>
    <source>
        <strain evidence="1">cv. B73</strain>
    </source>
</reference>
<proteinExistence type="predicted"/>
<sequence>MPLREICANGNGGSSEMDPRASSCRSEYRRGLVVGGALGIACHGNVAAADPPLAAALLLYFPITAGIPHLKWFRVEGQYNVMVIDLLGPSLKGLFNYRSRKFSLKTVLMLADQMPVATAFVVLLPCRHLSLYGAAMSCPMCLCVRTGSVEAILC</sequence>
<keyword evidence="2" id="KW-1185">Reference proteome</keyword>